<evidence type="ECO:0000313" key="2">
    <source>
        <dbReference type="Proteomes" id="UP000215914"/>
    </source>
</evidence>
<protein>
    <submittedName>
        <fullName evidence="1">Uncharacterized protein</fullName>
    </submittedName>
</protein>
<proteinExistence type="predicted"/>
<evidence type="ECO:0000313" key="1">
    <source>
        <dbReference type="EMBL" id="OTF98137.1"/>
    </source>
</evidence>
<organism evidence="1 2">
    <name type="scientific">Helianthus annuus</name>
    <name type="common">Common sunflower</name>
    <dbReference type="NCBI Taxonomy" id="4232"/>
    <lineage>
        <taxon>Eukaryota</taxon>
        <taxon>Viridiplantae</taxon>
        <taxon>Streptophyta</taxon>
        <taxon>Embryophyta</taxon>
        <taxon>Tracheophyta</taxon>
        <taxon>Spermatophyta</taxon>
        <taxon>Magnoliopsida</taxon>
        <taxon>eudicotyledons</taxon>
        <taxon>Gunneridae</taxon>
        <taxon>Pentapetalae</taxon>
        <taxon>asterids</taxon>
        <taxon>campanulids</taxon>
        <taxon>Asterales</taxon>
        <taxon>Asteraceae</taxon>
        <taxon>Asteroideae</taxon>
        <taxon>Heliantheae alliance</taxon>
        <taxon>Heliantheae</taxon>
        <taxon>Helianthus</taxon>
    </lineage>
</organism>
<name>A0A251SH31_HELAN</name>
<sequence length="52" mass="6122">MGTTEVPPLIFKNFWHVRFMQSGLFSDQLGVHRGNLYCVYMNCINICYMQSM</sequence>
<dbReference type="Proteomes" id="UP000215914">
    <property type="component" value="Chromosome 14"/>
</dbReference>
<dbReference type="AlphaFoldDB" id="A0A251SH31"/>
<reference evidence="2" key="1">
    <citation type="journal article" date="2017" name="Nature">
        <title>The sunflower genome provides insights into oil metabolism, flowering and Asterid evolution.</title>
        <authorList>
            <person name="Badouin H."/>
            <person name="Gouzy J."/>
            <person name="Grassa C.J."/>
            <person name="Murat F."/>
            <person name="Staton S.E."/>
            <person name="Cottret L."/>
            <person name="Lelandais-Briere C."/>
            <person name="Owens G.L."/>
            <person name="Carrere S."/>
            <person name="Mayjonade B."/>
            <person name="Legrand L."/>
            <person name="Gill N."/>
            <person name="Kane N.C."/>
            <person name="Bowers J.E."/>
            <person name="Hubner S."/>
            <person name="Bellec A."/>
            <person name="Berard A."/>
            <person name="Berges H."/>
            <person name="Blanchet N."/>
            <person name="Boniface M.C."/>
            <person name="Brunel D."/>
            <person name="Catrice O."/>
            <person name="Chaidir N."/>
            <person name="Claudel C."/>
            <person name="Donnadieu C."/>
            <person name="Faraut T."/>
            <person name="Fievet G."/>
            <person name="Helmstetter N."/>
            <person name="King M."/>
            <person name="Knapp S.J."/>
            <person name="Lai Z."/>
            <person name="Le Paslier M.C."/>
            <person name="Lippi Y."/>
            <person name="Lorenzon L."/>
            <person name="Mandel J.R."/>
            <person name="Marage G."/>
            <person name="Marchand G."/>
            <person name="Marquand E."/>
            <person name="Bret-Mestries E."/>
            <person name="Morien E."/>
            <person name="Nambeesan S."/>
            <person name="Nguyen T."/>
            <person name="Pegot-Espagnet P."/>
            <person name="Pouilly N."/>
            <person name="Raftis F."/>
            <person name="Sallet E."/>
            <person name="Schiex T."/>
            <person name="Thomas J."/>
            <person name="Vandecasteele C."/>
            <person name="Vares D."/>
            <person name="Vear F."/>
            <person name="Vautrin S."/>
            <person name="Crespi M."/>
            <person name="Mangin B."/>
            <person name="Burke J.M."/>
            <person name="Salse J."/>
            <person name="Munos S."/>
            <person name="Vincourt P."/>
            <person name="Rieseberg L.H."/>
            <person name="Langlade N.B."/>
        </authorList>
    </citation>
    <scope>NUCLEOTIDE SEQUENCE [LARGE SCALE GENOMIC DNA]</scope>
    <source>
        <strain evidence="2">cv. SF193</strain>
    </source>
</reference>
<dbReference type="InParanoid" id="A0A251SH31"/>
<gene>
    <name evidence="1" type="ORF">HannXRQ_Chr14g0442341</name>
</gene>
<dbReference type="EMBL" id="CM007903">
    <property type="protein sequence ID" value="OTF98137.1"/>
    <property type="molecule type" value="Genomic_DNA"/>
</dbReference>
<keyword evidence="2" id="KW-1185">Reference proteome</keyword>
<accession>A0A251SH31</accession>